<dbReference type="SUPFAM" id="SSF81301">
    <property type="entry name" value="Nucleotidyltransferase"/>
    <property type="match status" value="1"/>
</dbReference>
<proteinExistence type="predicted"/>
<dbReference type="Proteomes" id="UP000440978">
    <property type="component" value="Unassembled WGS sequence"/>
</dbReference>
<sequence length="175" mass="20354">MNRKVEVVPYTTDWVKQFEKESSRLKHVLSDLLVNIHHIGSTSIQGMSAKPTIDIMVEVNNIDQVDRYKDQMASLGYESLGENGIKGRRYFHRLAEDGVTQLTHVHVFEHGSVTAIRHLAFRDFLRAHEDLAVFYSQLKTKLSTQFPYDIESYIEGKEVAIKKIEEQALIWWYEN</sequence>
<organism evidence="1 2">
    <name type="scientific">Terrilactibacillus tamarindi</name>
    <dbReference type="NCBI Taxonomy" id="2599694"/>
    <lineage>
        <taxon>Bacteria</taxon>
        <taxon>Bacillati</taxon>
        <taxon>Bacillota</taxon>
        <taxon>Bacilli</taxon>
        <taxon>Bacillales</taxon>
        <taxon>Bacillaceae</taxon>
        <taxon>Terrilactibacillus</taxon>
    </lineage>
</organism>
<dbReference type="InterPro" id="IPR043519">
    <property type="entry name" value="NT_sf"/>
</dbReference>
<dbReference type="InterPro" id="IPR007344">
    <property type="entry name" value="GrpB/CoaE"/>
</dbReference>
<evidence type="ECO:0000313" key="1">
    <source>
        <dbReference type="EMBL" id="MTT33282.1"/>
    </source>
</evidence>
<dbReference type="EMBL" id="WNHB01000035">
    <property type="protein sequence ID" value="MTT33282.1"/>
    <property type="molecule type" value="Genomic_DNA"/>
</dbReference>
<protein>
    <submittedName>
        <fullName evidence="1">GrpB family protein</fullName>
    </submittedName>
</protein>
<dbReference type="Gene3D" id="3.30.460.10">
    <property type="entry name" value="Beta Polymerase, domain 2"/>
    <property type="match status" value="1"/>
</dbReference>
<dbReference type="PANTHER" id="PTHR34822:SF1">
    <property type="entry name" value="GRPB FAMILY PROTEIN"/>
    <property type="match status" value="1"/>
</dbReference>
<dbReference type="PANTHER" id="PTHR34822">
    <property type="entry name" value="GRPB DOMAIN PROTEIN (AFU_ORTHOLOGUE AFUA_1G01530)"/>
    <property type="match status" value="1"/>
</dbReference>
<dbReference type="AlphaFoldDB" id="A0A6N8CSX7"/>
<keyword evidence="2" id="KW-1185">Reference proteome</keyword>
<dbReference type="Pfam" id="PF04229">
    <property type="entry name" value="GrpB"/>
    <property type="match status" value="1"/>
</dbReference>
<accession>A0A6N8CSX7</accession>
<evidence type="ECO:0000313" key="2">
    <source>
        <dbReference type="Proteomes" id="UP000440978"/>
    </source>
</evidence>
<reference evidence="1 2" key="1">
    <citation type="submission" date="2019-11" db="EMBL/GenBank/DDBJ databases">
        <title>Terrilactibacillus tamarindus sp. nov. BCM23-1 isolated from bark of Tamarindus indica.</title>
        <authorList>
            <person name="Kingkaew E."/>
            <person name="Tanasupawat S."/>
        </authorList>
    </citation>
    <scope>NUCLEOTIDE SEQUENCE [LARGE SCALE GENOMIC DNA]</scope>
    <source>
        <strain evidence="1 2">BCM23-1</strain>
    </source>
</reference>
<comment type="caution">
    <text evidence="1">The sequence shown here is derived from an EMBL/GenBank/DDBJ whole genome shotgun (WGS) entry which is preliminary data.</text>
</comment>
<gene>
    <name evidence="1" type="ORF">GMB86_14880</name>
</gene>
<name>A0A6N8CSX7_9BACI</name>